<sequence>MGFFDLNIPFPEPSPADKATLQRQRTKIVVKAMELGYTGIAYNRTIKGVMSDHHRCSIPRLTLSSLLKVAPSLSLSVKLHRELLGIPPATPFRQYTRLTVCVDNPSQAQALNSGNPILKTYDLVAVRPLNQLAFEQACERMEVDIISIDFAGKLPFRLKQPMVKAAVERGVCFEVAYSGLISDPQVRRQLICNAKLLVDWTRGRNIILSSAAPSVNELRGPYDVANLSLLLGLSNERAKAAISKNCRTLLANSLRKKQYYKEAIRVEVIPSGVASNSKETWLKELLRWDPISSGEGDLLLDDMAESFTASCKASKTTKAIDFSSVIDSIPSHGFQVRDFLSAGISAPSCLNNNDNSLPVTEKENQSTDVLNNLTELPAELDTCPEPDEGSADAPTTQQAPGCDNITLESLTSETSEAIKLAEEMKMPTSDSKLEVKYFNISDQNCPPLEINPCEYRPDKCTSSSALDGLISYEDLKTGTSEVDAQLEDTQNVGDKLKISAQSMEIDFPTSVYDRPENEKNSYVNLNTQSDKMHETMTKIGQLAVLEMNNSITENFMEDEQFNKHESGAAELGEMTQQTSNEMKMEDDPSITTHSTTDVTLEDQKHASVRTDSHQFDRVQSVSASRQ</sequence>
<feature type="compositionally biased region" description="Polar residues" evidence="6">
    <location>
        <begin position="589"/>
        <end position="598"/>
    </location>
</feature>
<comment type="subcellular location">
    <subcellularLocation>
        <location evidence="1">Nucleus</location>
    </subcellularLocation>
</comment>
<evidence type="ECO:0000256" key="6">
    <source>
        <dbReference type="SAM" id="MobiDB-lite"/>
    </source>
</evidence>
<organism evidence="7 8">
    <name type="scientific">Senna tora</name>
    <dbReference type="NCBI Taxonomy" id="362788"/>
    <lineage>
        <taxon>Eukaryota</taxon>
        <taxon>Viridiplantae</taxon>
        <taxon>Streptophyta</taxon>
        <taxon>Embryophyta</taxon>
        <taxon>Tracheophyta</taxon>
        <taxon>Spermatophyta</taxon>
        <taxon>Magnoliopsida</taxon>
        <taxon>eudicotyledons</taxon>
        <taxon>Gunneridae</taxon>
        <taxon>Pentapetalae</taxon>
        <taxon>rosids</taxon>
        <taxon>fabids</taxon>
        <taxon>Fabales</taxon>
        <taxon>Fabaceae</taxon>
        <taxon>Caesalpinioideae</taxon>
        <taxon>Cassia clade</taxon>
        <taxon>Senna</taxon>
    </lineage>
</organism>
<dbReference type="InterPro" id="IPR002738">
    <property type="entry name" value="RNase_P_p30"/>
</dbReference>
<evidence type="ECO:0000256" key="5">
    <source>
        <dbReference type="ARBA" id="ARBA00023242"/>
    </source>
</evidence>
<dbReference type="Proteomes" id="UP000634136">
    <property type="component" value="Unassembled WGS sequence"/>
</dbReference>
<evidence type="ECO:0000313" key="8">
    <source>
        <dbReference type="Proteomes" id="UP000634136"/>
    </source>
</evidence>
<feature type="compositionally biased region" description="Basic and acidic residues" evidence="6">
    <location>
        <begin position="601"/>
        <end position="616"/>
    </location>
</feature>
<accession>A0A834TKL8</accession>
<name>A0A834TKL8_9FABA</name>
<keyword evidence="4" id="KW-0378">Hydrolase</keyword>
<dbReference type="Gene3D" id="3.20.20.140">
    <property type="entry name" value="Metal-dependent hydrolases"/>
    <property type="match status" value="1"/>
</dbReference>
<evidence type="ECO:0000256" key="3">
    <source>
        <dbReference type="ARBA" id="ARBA00022694"/>
    </source>
</evidence>
<dbReference type="GO" id="GO:0008033">
    <property type="term" value="P:tRNA processing"/>
    <property type="evidence" value="ECO:0007669"/>
    <property type="project" value="UniProtKB-KW"/>
</dbReference>
<dbReference type="GO" id="GO:0003723">
    <property type="term" value="F:RNA binding"/>
    <property type="evidence" value="ECO:0007669"/>
    <property type="project" value="TreeGrafter"/>
</dbReference>
<keyword evidence="8" id="KW-1185">Reference proteome</keyword>
<gene>
    <name evidence="7" type="ORF">G2W53_021659</name>
</gene>
<evidence type="ECO:0000256" key="2">
    <source>
        <dbReference type="ARBA" id="ARBA00007331"/>
    </source>
</evidence>
<dbReference type="InterPro" id="IPR016195">
    <property type="entry name" value="Pol/histidinol_Pase-like"/>
</dbReference>
<comment type="similarity">
    <text evidence="2">Belongs to the eukaryotic/archaeal RNase P protein component 3 family.</text>
</comment>
<feature type="region of interest" description="Disordered" evidence="6">
    <location>
        <begin position="575"/>
        <end position="626"/>
    </location>
</feature>
<feature type="compositionally biased region" description="Polar residues" evidence="6">
    <location>
        <begin position="617"/>
        <end position="626"/>
    </location>
</feature>
<dbReference type="PANTHER" id="PTHR13031:SF0">
    <property type="entry name" value="RIBONUCLEASE P PROTEIN SUBUNIT P30"/>
    <property type="match status" value="1"/>
</dbReference>
<evidence type="ECO:0000256" key="1">
    <source>
        <dbReference type="ARBA" id="ARBA00004123"/>
    </source>
</evidence>
<dbReference type="FunFam" id="3.20.20.140:FF:000044">
    <property type="entry name" value="Polymerase/histidinol phosphatase-like protein"/>
    <property type="match status" value="1"/>
</dbReference>
<keyword evidence="5" id="KW-0539">Nucleus</keyword>
<comment type="caution">
    <text evidence="7">The sequence shown here is derived from an EMBL/GenBank/DDBJ whole genome shotgun (WGS) entry which is preliminary data.</text>
</comment>
<dbReference type="EMBL" id="JAAIUW010000007">
    <property type="protein sequence ID" value="KAF7823515.1"/>
    <property type="molecule type" value="Genomic_DNA"/>
</dbReference>
<dbReference type="GO" id="GO:0016787">
    <property type="term" value="F:hydrolase activity"/>
    <property type="evidence" value="ECO:0007669"/>
    <property type="project" value="UniProtKB-KW"/>
</dbReference>
<dbReference type="AlphaFoldDB" id="A0A834TKL8"/>
<proteinExistence type="inferred from homology"/>
<evidence type="ECO:0000313" key="7">
    <source>
        <dbReference type="EMBL" id="KAF7823515.1"/>
    </source>
</evidence>
<dbReference type="Pfam" id="PF01876">
    <property type="entry name" value="RNase_P_p30"/>
    <property type="match status" value="1"/>
</dbReference>
<keyword evidence="3" id="KW-0819">tRNA processing</keyword>
<reference evidence="7" key="1">
    <citation type="submission" date="2020-09" db="EMBL/GenBank/DDBJ databases">
        <title>Genome-Enabled Discovery of Anthraquinone Biosynthesis in Senna tora.</title>
        <authorList>
            <person name="Kang S.-H."/>
            <person name="Pandey R.P."/>
            <person name="Lee C.-M."/>
            <person name="Sim J.-S."/>
            <person name="Jeong J.-T."/>
            <person name="Choi B.-S."/>
            <person name="Jung M."/>
            <person name="Ginzburg D."/>
            <person name="Zhao K."/>
            <person name="Won S.Y."/>
            <person name="Oh T.-J."/>
            <person name="Yu Y."/>
            <person name="Kim N.-H."/>
            <person name="Lee O.R."/>
            <person name="Lee T.-H."/>
            <person name="Bashyal P."/>
            <person name="Kim T.-S."/>
            <person name="Lee W.-H."/>
            <person name="Kawkins C."/>
            <person name="Kim C.-K."/>
            <person name="Kim J.S."/>
            <person name="Ahn B.O."/>
            <person name="Rhee S.Y."/>
            <person name="Sohng J.K."/>
        </authorList>
    </citation>
    <scope>NUCLEOTIDE SEQUENCE</scope>
    <source>
        <tissue evidence="7">Leaf</tissue>
    </source>
</reference>
<dbReference type="GO" id="GO:0005655">
    <property type="term" value="C:nucleolar ribonuclease P complex"/>
    <property type="evidence" value="ECO:0007669"/>
    <property type="project" value="TreeGrafter"/>
</dbReference>
<protein>
    <submittedName>
        <fullName evidence="7">Ribonuclease P protein subunit p30</fullName>
    </submittedName>
</protein>
<feature type="region of interest" description="Disordered" evidence="6">
    <location>
        <begin position="379"/>
        <end position="403"/>
    </location>
</feature>
<dbReference type="PANTHER" id="PTHR13031">
    <property type="entry name" value="RIBONUCLEASE P SUBUNIT P30"/>
    <property type="match status" value="1"/>
</dbReference>
<evidence type="ECO:0000256" key="4">
    <source>
        <dbReference type="ARBA" id="ARBA00022801"/>
    </source>
</evidence>
<dbReference type="OrthoDB" id="17948at2759"/>
<dbReference type="SUPFAM" id="SSF89550">
    <property type="entry name" value="PHP domain-like"/>
    <property type="match status" value="1"/>
</dbReference>